<feature type="chain" id="PRO_5022230442" description="Outer membrane protein beta-barrel domain-containing protein" evidence="1">
    <location>
        <begin position="22"/>
        <end position="164"/>
    </location>
</feature>
<protein>
    <recommendedName>
        <fullName evidence="4">Outer membrane protein beta-barrel domain-containing protein</fullName>
    </recommendedName>
</protein>
<gene>
    <name evidence="2" type="ORF">CCY01nite_34260</name>
</gene>
<proteinExistence type="predicted"/>
<accession>A0A512RN97</accession>
<dbReference type="RefSeq" id="WP_146864475.1">
    <property type="nucleotide sequence ID" value="NZ_BKAU01000004.1"/>
</dbReference>
<evidence type="ECO:0000256" key="1">
    <source>
        <dbReference type="SAM" id="SignalP"/>
    </source>
</evidence>
<keyword evidence="1" id="KW-0732">Signal</keyword>
<dbReference type="Proteomes" id="UP000321436">
    <property type="component" value="Unassembled WGS sequence"/>
</dbReference>
<reference evidence="2 3" key="1">
    <citation type="submission" date="2019-07" db="EMBL/GenBank/DDBJ databases">
        <title>Whole genome shotgun sequence of Chitinophaga cymbidii NBRC 109752.</title>
        <authorList>
            <person name="Hosoyama A."/>
            <person name="Uohara A."/>
            <person name="Ohji S."/>
            <person name="Ichikawa N."/>
        </authorList>
    </citation>
    <scope>NUCLEOTIDE SEQUENCE [LARGE SCALE GENOMIC DNA]</scope>
    <source>
        <strain evidence="2 3">NBRC 109752</strain>
    </source>
</reference>
<dbReference type="EMBL" id="BKAU01000004">
    <property type="protein sequence ID" value="GEP97166.1"/>
    <property type="molecule type" value="Genomic_DNA"/>
</dbReference>
<evidence type="ECO:0000313" key="2">
    <source>
        <dbReference type="EMBL" id="GEP97166.1"/>
    </source>
</evidence>
<evidence type="ECO:0008006" key="4">
    <source>
        <dbReference type="Google" id="ProtNLM"/>
    </source>
</evidence>
<name>A0A512RN97_9BACT</name>
<organism evidence="2 3">
    <name type="scientific">Chitinophaga cymbidii</name>
    <dbReference type="NCBI Taxonomy" id="1096750"/>
    <lineage>
        <taxon>Bacteria</taxon>
        <taxon>Pseudomonadati</taxon>
        <taxon>Bacteroidota</taxon>
        <taxon>Chitinophagia</taxon>
        <taxon>Chitinophagales</taxon>
        <taxon>Chitinophagaceae</taxon>
        <taxon>Chitinophaga</taxon>
    </lineage>
</organism>
<keyword evidence="3" id="KW-1185">Reference proteome</keyword>
<feature type="signal peptide" evidence="1">
    <location>
        <begin position="1"/>
        <end position="21"/>
    </location>
</feature>
<comment type="caution">
    <text evidence="2">The sequence shown here is derived from an EMBL/GenBank/DDBJ whole genome shotgun (WGS) entry which is preliminary data.</text>
</comment>
<sequence>MKNKVVITLLFLLTGSIAAHAQLKRFSIGPYVEAGFPVGDFGDTHNTGYGVGLNADIKLVAGLGVTGSVGYMRFGGQRDAAGDKYPAVSAIPVRVGLKYKLVSILYIKLESGAANFTGDNSGSAVILAPGVGIRVLGLDVQAKYEAWFKDGTTGFFGLKAGYNF</sequence>
<dbReference type="AlphaFoldDB" id="A0A512RN97"/>
<evidence type="ECO:0000313" key="3">
    <source>
        <dbReference type="Proteomes" id="UP000321436"/>
    </source>
</evidence>
<dbReference type="OrthoDB" id="668980at2"/>